<dbReference type="SUPFAM" id="SSF56037">
    <property type="entry name" value="PheT/TilS domain"/>
    <property type="match status" value="1"/>
</dbReference>
<dbReference type="AlphaFoldDB" id="A0A2P6MTM9"/>
<dbReference type="GO" id="GO:0005524">
    <property type="term" value="F:ATP binding"/>
    <property type="evidence" value="ECO:0007669"/>
    <property type="project" value="UniProtKB-KW"/>
</dbReference>
<dbReference type="InterPro" id="IPR005146">
    <property type="entry name" value="B3/B4_tRNA-bd"/>
</dbReference>
<evidence type="ECO:0000256" key="12">
    <source>
        <dbReference type="ARBA" id="ARBA00022917"/>
    </source>
</evidence>
<comment type="subcellular location">
    <subcellularLocation>
        <location evidence="2">Cytoplasm</location>
    </subcellularLocation>
</comment>
<evidence type="ECO:0000256" key="7">
    <source>
        <dbReference type="ARBA" id="ARBA00022598"/>
    </source>
</evidence>
<evidence type="ECO:0000313" key="18">
    <source>
        <dbReference type="Proteomes" id="UP000241769"/>
    </source>
</evidence>
<comment type="cofactor">
    <cofactor evidence="1">
        <name>Mg(2+)</name>
        <dbReference type="ChEBI" id="CHEBI:18420"/>
    </cofactor>
</comment>
<evidence type="ECO:0000256" key="4">
    <source>
        <dbReference type="ARBA" id="ARBA00011209"/>
    </source>
</evidence>
<proteinExistence type="inferred from homology"/>
<gene>
    <name evidence="17" type="ORF">PROFUN_03907</name>
</gene>
<evidence type="ECO:0000256" key="8">
    <source>
        <dbReference type="ARBA" id="ARBA00022723"/>
    </source>
</evidence>
<comment type="subunit">
    <text evidence="4">Tetramer of two alpha and two beta subunits.</text>
</comment>
<keyword evidence="8" id="KW-0479">Metal-binding</keyword>
<dbReference type="OrthoDB" id="1698572at2759"/>
<dbReference type="GO" id="GO:0003723">
    <property type="term" value="F:RNA binding"/>
    <property type="evidence" value="ECO:0007669"/>
    <property type="project" value="InterPro"/>
</dbReference>
<dbReference type="PROSITE" id="PS51483">
    <property type="entry name" value="B5"/>
    <property type="match status" value="1"/>
</dbReference>
<keyword evidence="12" id="KW-0648">Protein biosynthesis</keyword>
<dbReference type="SUPFAM" id="SSF46955">
    <property type="entry name" value="Putative DNA-binding domain"/>
    <property type="match status" value="2"/>
</dbReference>
<sequence length="605" mass="67346">MPTVEVKRDDLFESLGENFNTKPGVPSEEADDKFNLLCFQFGIELDDVTSEKAMQEKETGEAAANASDDIIYKIDIPANRYDLLCLEGISRSLRIFLGKEKAPIFRSVAPANGVHHQVIVKPETAKIRPIVVAAILRDFTFDAKNYKSFIKLQEKLHQNICRQRSIVSIGTHDLDTVEGPFTYEALAPTDIQFAPLNKTEVMDGPGVFSWIEKEKVELSKYLDLIRKSPVWPVIYDTKRRVLSLPPIINSNHSKITLDTKNVLIEITATDLTKAEIVLNMMISMFAEYCKDGHTVEQVEIVYPDGKKSLTPNLSVREVDVDVEYIKKSVGIPEVAADQVATLLDKMSLTSQLSNDQKSVKVTVPITRSDILHPCDIMEDVAIAYGYNNIKVTLPSVNTEGAQVPLNKLTDQLRREVAFSGFTEVLTFSLCSRDETFKFLNRVDDGSAVGIANPATAEFQVGRTSLLVGILKIIHNNRQQALPLNLFEISDILLKSEESDVGAKNQRNLCAVHVAQTSRFDVLHGLLDSVMNNMGATWKKDSDASHKKTYRLAPSEDTSFFPGQRADVLYEGKKIGVVGVLHPNVLSAYRIAYPVSALEINLEAFL</sequence>
<dbReference type="Pfam" id="PF18262">
    <property type="entry name" value="PhetRS_B1"/>
    <property type="match status" value="1"/>
</dbReference>
<evidence type="ECO:0000256" key="11">
    <source>
        <dbReference type="ARBA" id="ARBA00022842"/>
    </source>
</evidence>
<protein>
    <recommendedName>
        <fullName evidence="5">phenylalanine--tRNA ligase</fullName>
        <ecNumber evidence="5">6.1.1.20</ecNumber>
    </recommendedName>
    <alternativeName>
        <fullName evidence="14">Phenylalanyl-tRNA synthetase beta subunit</fullName>
    </alternativeName>
</protein>
<dbReference type="InterPro" id="IPR041616">
    <property type="entry name" value="PheRS_beta_core"/>
</dbReference>
<dbReference type="GO" id="GO:0006432">
    <property type="term" value="P:phenylalanyl-tRNA aminoacylation"/>
    <property type="evidence" value="ECO:0007669"/>
    <property type="project" value="InterPro"/>
</dbReference>
<dbReference type="InterPro" id="IPR005147">
    <property type="entry name" value="tRNA_synthase_B5-dom"/>
</dbReference>
<dbReference type="GO" id="GO:0000287">
    <property type="term" value="F:magnesium ion binding"/>
    <property type="evidence" value="ECO:0007669"/>
    <property type="project" value="InterPro"/>
</dbReference>
<evidence type="ECO:0000259" key="16">
    <source>
        <dbReference type="PROSITE" id="PS51483"/>
    </source>
</evidence>
<keyword evidence="10" id="KW-0067">ATP-binding</keyword>
<dbReference type="STRING" id="1890364.A0A2P6MTM9"/>
<dbReference type="PANTHER" id="PTHR10947:SF0">
    <property type="entry name" value="PHENYLALANINE--TRNA LIGASE BETA SUBUNIT"/>
    <property type="match status" value="1"/>
</dbReference>
<dbReference type="Gene3D" id="3.30.930.10">
    <property type="entry name" value="Bira Bifunctional Protein, Domain 2"/>
    <property type="match status" value="1"/>
</dbReference>
<accession>A0A2P6MTM9</accession>
<comment type="catalytic activity">
    <reaction evidence="15">
        <text>tRNA(Phe) + L-phenylalanine + ATP = L-phenylalanyl-tRNA(Phe) + AMP + diphosphate + H(+)</text>
        <dbReference type="Rhea" id="RHEA:19413"/>
        <dbReference type="Rhea" id="RHEA-COMP:9668"/>
        <dbReference type="Rhea" id="RHEA-COMP:9699"/>
        <dbReference type="ChEBI" id="CHEBI:15378"/>
        <dbReference type="ChEBI" id="CHEBI:30616"/>
        <dbReference type="ChEBI" id="CHEBI:33019"/>
        <dbReference type="ChEBI" id="CHEBI:58095"/>
        <dbReference type="ChEBI" id="CHEBI:78442"/>
        <dbReference type="ChEBI" id="CHEBI:78531"/>
        <dbReference type="ChEBI" id="CHEBI:456215"/>
        <dbReference type="EC" id="6.1.1.20"/>
    </reaction>
</comment>
<evidence type="ECO:0000256" key="3">
    <source>
        <dbReference type="ARBA" id="ARBA00007438"/>
    </source>
</evidence>
<dbReference type="FunFam" id="3.30.930.10:FF:000059">
    <property type="entry name" value="phenylalanine--tRNA ligase beta subunit"/>
    <property type="match status" value="1"/>
</dbReference>
<keyword evidence="9" id="KW-0547">Nucleotide-binding</keyword>
<dbReference type="NCBIfam" id="TIGR00471">
    <property type="entry name" value="pheT_arch"/>
    <property type="match status" value="1"/>
</dbReference>
<evidence type="ECO:0000256" key="1">
    <source>
        <dbReference type="ARBA" id="ARBA00001946"/>
    </source>
</evidence>
<dbReference type="CDD" id="cd00769">
    <property type="entry name" value="PheRS_beta_core"/>
    <property type="match status" value="1"/>
</dbReference>
<evidence type="ECO:0000256" key="15">
    <source>
        <dbReference type="ARBA" id="ARBA00049255"/>
    </source>
</evidence>
<evidence type="ECO:0000313" key="17">
    <source>
        <dbReference type="EMBL" id="PRP75071.1"/>
    </source>
</evidence>
<keyword evidence="13 17" id="KW-0030">Aminoacyl-tRNA synthetase</keyword>
<evidence type="ECO:0000256" key="5">
    <source>
        <dbReference type="ARBA" id="ARBA00012814"/>
    </source>
</evidence>
<keyword evidence="11" id="KW-0460">Magnesium</keyword>
<comment type="similarity">
    <text evidence="3">Belongs to the phenylalanyl-tRNA synthetase beta subunit family. Type 2 subfamily.</text>
</comment>
<dbReference type="InterPro" id="IPR045864">
    <property type="entry name" value="aa-tRNA-synth_II/BPL/LPL"/>
</dbReference>
<dbReference type="PANTHER" id="PTHR10947">
    <property type="entry name" value="PHENYLALANYL-TRNA SYNTHETASE BETA CHAIN AND LEUCINE-RICH REPEAT-CONTAINING PROTEIN 47"/>
    <property type="match status" value="1"/>
</dbReference>
<dbReference type="Gene3D" id="3.30.56.10">
    <property type="match status" value="2"/>
</dbReference>
<keyword evidence="18" id="KW-1185">Reference proteome</keyword>
<dbReference type="FunCoup" id="A0A2P6MTM9">
    <property type="interactions" value="935"/>
</dbReference>
<dbReference type="FunFam" id="3.50.40.10:FF:000002">
    <property type="entry name" value="phenylalanine--tRNA ligase beta subunit"/>
    <property type="match status" value="1"/>
</dbReference>
<reference evidence="17 18" key="1">
    <citation type="journal article" date="2018" name="Genome Biol. Evol.">
        <title>Multiple Roots of Fruiting Body Formation in Amoebozoa.</title>
        <authorList>
            <person name="Hillmann F."/>
            <person name="Forbes G."/>
            <person name="Novohradska S."/>
            <person name="Ferling I."/>
            <person name="Riege K."/>
            <person name="Groth M."/>
            <person name="Westermann M."/>
            <person name="Marz M."/>
            <person name="Spaller T."/>
            <person name="Winckler T."/>
            <person name="Schaap P."/>
            <person name="Glockner G."/>
        </authorList>
    </citation>
    <scope>NUCLEOTIDE SEQUENCE [LARGE SCALE GENOMIC DNA]</scope>
    <source>
        <strain evidence="17 18">Jena</strain>
    </source>
</reference>
<feature type="domain" description="B5" evidence="16">
    <location>
        <begin position="313"/>
        <end position="391"/>
    </location>
</feature>
<evidence type="ECO:0000256" key="2">
    <source>
        <dbReference type="ARBA" id="ARBA00004496"/>
    </source>
</evidence>
<dbReference type="SMART" id="SM00873">
    <property type="entry name" value="B3_4"/>
    <property type="match status" value="1"/>
</dbReference>
<evidence type="ECO:0000256" key="10">
    <source>
        <dbReference type="ARBA" id="ARBA00022840"/>
    </source>
</evidence>
<dbReference type="InterPro" id="IPR009061">
    <property type="entry name" value="DNA-bd_dom_put_sf"/>
</dbReference>
<evidence type="ECO:0000256" key="6">
    <source>
        <dbReference type="ARBA" id="ARBA00022490"/>
    </source>
</evidence>
<keyword evidence="7" id="KW-0436">Ligase</keyword>
<comment type="caution">
    <text evidence="17">The sequence shown here is derived from an EMBL/GenBank/DDBJ whole genome shotgun (WGS) entry which is preliminary data.</text>
</comment>
<evidence type="ECO:0000256" key="14">
    <source>
        <dbReference type="ARBA" id="ARBA00033189"/>
    </source>
</evidence>
<dbReference type="EC" id="6.1.1.20" evidence="5"/>
<dbReference type="SMART" id="SM00874">
    <property type="entry name" value="B5"/>
    <property type="match status" value="1"/>
</dbReference>
<dbReference type="Gene3D" id="3.50.40.10">
    <property type="entry name" value="Phenylalanyl-trna Synthetase, Chain B, domain 3"/>
    <property type="match status" value="1"/>
</dbReference>
<dbReference type="Proteomes" id="UP000241769">
    <property type="component" value="Unassembled WGS sequence"/>
</dbReference>
<dbReference type="InterPro" id="IPR020825">
    <property type="entry name" value="Phe-tRNA_synthase-like_B3/B4"/>
</dbReference>
<dbReference type="GO" id="GO:0004826">
    <property type="term" value="F:phenylalanine-tRNA ligase activity"/>
    <property type="evidence" value="ECO:0007669"/>
    <property type="project" value="UniProtKB-EC"/>
</dbReference>
<dbReference type="SUPFAM" id="SSF55681">
    <property type="entry name" value="Class II aaRS and biotin synthetases"/>
    <property type="match status" value="1"/>
</dbReference>
<dbReference type="Pfam" id="PF17759">
    <property type="entry name" value="tRNA_synthFbeta"/>
    <property type="match status" value="1"/>
</dbReference>
<evidence type="ECO:0000256" key="9">
    <source>
        <dbReference type="ARBA" id="ARBA00022741"/>
    </source>
</evidence>
<dbReference type="Pfam" id="PF03484">
    <property type="entry name" value="B5"/>
    <property type="match status" value="1"/>
</dbReference>
<name>A0A2P6MTM9_9EUKA</name>
<dbReference type="Pfam" id="PF03483">
    <property type="entry name" value="B3_4"/>
    <property type="match status" value="1"/>
</dbReference>
<evidence type="ECO:0000256" key="13">
    <source>
        <dbReference type="ARBA" id="ARBA00023146"/>
    </source>
</evidence>
<dbReference type="InterPro" id="IPR004531">
    <property type="entry name" value="Phe-tRNA-synth_IIc_bsu_arc_euk"/>
</dbReference>
<dbReference type="InterPro" id="IPR040659">
    <property type="entry name" value="PhetRS_B1"/>
</dbReference>
<dbReference type="InterPro" id="IPR045060">
    <property type="entry name" value="Phe-tRNA-ligase_IIc_bsu"/>
</dbReference>
<keyword evidence="6" id="KW-0963">Cytoplasm</keyword>
<organism evidence="17 18">
    <name type="scientific">Planoprotostelium fungivorum</name>
    <dbReference type="NCBI Taxonomy" id="1890364"/>
    <lineage>
        <taxon>Eukaryota</taxon>
        <taxon>Amoebozoa</taxon>
        <taxon>Evosea</taxon>
        <taxon>Variosea</taxon>
        <taxon>Cavosteliida</taxon>
        <taxon>Cavosteliaceae</taxon>
        <taxon>Planoprotostelium</taxon>
    </lineage>
</organism>
<dbReference type="GO" id="GO:0009328">
    <property type="term" value="C:phenylalanine-tRNA ligase complex"/>
    <property type="evidence" value="ECO:0007669"/>
    <property type="project" value="TreeGrafter"/>
</dbReference>
<dbReference type="InParanoid" id="A0A2P6MTM9"/>
<dbReference type="EMBL" id="MDYQ01000419">
    <property type="protein sequence ID" value="PRP75071.1"/>
    <property type="molecule type" value="Genomic_DNA"/>
</dbReference>